<dbReference type="PANTHER" id="PTHR35530">
    <property type="entry name" value="TAUTOMERASE-RELATED"/>
    <property type="match status" value="1"/>
</dbReference>
<dbReference type="InterPro" id="IPR004370">
    <property type="entry name" value="4-OT-like_dom"/>
</dbReference>
<accession>A0A0F5LE55</accession>
<organism evidence="4 6">
    <name type="scientific">Devosia limi DSM 17137</name>
    <dbReference type="NCBI Taxonomy" id="1121477"/>
    <lineage>
        <taxon>Bacteria</taxon>
        <taxon>Pseudomonadati</taxon>
        <taxon>Pseudomonadota</taxon>
        <taxon>Alphaproteobacteria</taxon>
        <taxon>Hyphomicrobiales</taxon>
        <taxon>Devosiaceae</taxon>
        <taxon>Devosia</taxon>
    </lineage>
</organism>
<dbReference type="Proteomes" id="UP000033608">
    <property type="component" value="Unassembled WGS sequence"/>
</dbReference>
<dbReference type="GO" id="GO:0016853">
    <property type="term" value="F:isomerase activity"/>
    <property type="evidence" value="ECO:0007669"/>
    <property type="project" value="UniProtKB-KW"/>
</dbReference>
<evidence type="ECO:0000313" key="4">
    <source>
        <dbReference type="EMBL" id="KKB80628.1"/>
    </source>
</evidence>
<evidence type="ECO:0000313" key="7">
    <source>
        <dbReference type="Proteomes" id="UP000184533"/>
    </source>
</evidence>
<keyword evidence="6" id="KW-1185">Reference proteome</keyword>
<protein>
    <submittedName>
        <fullName evidence="4">4-oxalocrotonate tautomerase</fullName>
    </submittedName>
</protein>
<dbReference type="PATRIC" id="fig|1121477.3.peg.63"/>
<dbReference type="OrthoDB" id="8098375at2"/>
<evidence type="ECO:0000313" key="5">
    <source>
        <dbReference type="EMBL" id="SHE50402.1"/>
    </source>
</evidence>
<evidence type="ECO:0000256" key="2">
    <source>
        <dbReference type="ARBA" id="ARBA00023235"/>
    </source>
</evidence>
<sequence>MPYVKIEMLDGRSAEQKAALARAIADAFVEHGGAKRESVWVVFDDVARSNWAIGGELLEKPAGK</sequence>
<comment type="similarity">
    <text evidence="1">Belongs to the 4-oxalocrotonate tautomerase family.</text>
</comment>
<proteinExistence type="inferred from homology"/>
<dbReference type="Gene3D" id="3.30.429.10">
    <property type="entry name" value="Macrophage Migration Inhibitory Factor"/>
    <property type="match status" value="1"/>
</dbReference>
<dbReference type="SUPFAM" id="SSF55331">
    <property type="entry name" value="Tautomerase/MIF"/>
    <property type="match status" value="1"/>
</dbReference>
<dbReference type="Pfam" id="PF01361">
    <property type="entry name" value="Tautomerase"/>
    <property type="match status" value="1"/>
</dbReference>
<reference evidence="4 6" key="1">
    <citation type="submission" date="2015-03" db="EMBL/GenBank/DDBJ databases">
        <authorList>
            <person name="Hassan Y.I."/>
            <person name="Lepp D."/>
            <person name="Zhou T."/>
        </authorList>
    </citation>
    <scope>NUCLEOTIDE SEQUENCE [LARGE SCALE GENOMIC DNA]</scope>
    <source>
        <strain evidence="4 6">DSM 17137</strain>
    </source>
</reference>
<evidence type="ECO:0000313" key="6">
    <source>
        <dbReference type="Proteomes" id="UP000033608"/>
    </source>
</evidence>
<name>A0A0F5LE55_9HYPH</name>
<dbReference type="PANTHER" id="PTHR35530:SF1">
    <property type="entry name" value="2-HYDROXYMUCONATE TAUTOMERASE"/>
    <property type="match status" value="1"/>
</dbReference>
<dbReference type="EMBL" id="LAJF01000101">
    <property type="protein sequence ID" value="KKB80628.1"/>
    <property type="molecule type" value="Genomic_DNA"/>
</dbReference>
<dbReference type="RefSeq" id="WP_046136387.1">
    <property type="nucleotide sequence ID" value="NZ_FQVC01000001.1"/>
</dbReference>
<dbReference type="InterPro" id="IPR014347">
    <property type="entry name" value="Tautomerase/MIF_sf"/>
</dbReference>
<feature type="domain" description="4-oxalocrotonate tautomerase-like" evidence="3">
    <location>
        <begin position="2"/>
        <end position="59"/>
    </location>
</feature>
<dbReference type="EMBL" id="FQVC01000001">
    <property type="protein sequence ID" value="SHE50402.1"/>
    <property type="molecule type" value="Genomic_DNA"/>
</dbReference>
<evidence type="ECO:0000256" key="1">
    <source>
        <dbReference type="ARBA" id="ARBA00006723"/>
    </source>
</evidence>
<reference evidence="5 7" key="2">
    <citation type="submission" date="2016-11" db="EMBL/GenBank/DDBJ databases">
        <authorList>
            <person name="Jaros S."/>
            <person name="Januszkiewicz K."/>
            <person name="Wedrychowicz H."/>
        </authorList>
    </citation>
    <scope>NUCLEOTIDE SEQUENCE [LARGE SCALE GENOMIC DNA]</scope>
    <source>
        <strain evidence="5 7">DSM 17137</strain>
    </source>
</reference>
<dbReference type="NCBIfam" id="NF002571">
    <property type="entry name" value="PRK02220.1"/>
    <property type="match status" value="1"/>
</dbReference>
<gene>
    <name evidence="5" type="ORF">SAMN02745223_00573</name>
    <name evidence="4" type="ORF">VW29_16595</name>
</gene>
<dbReference type="AlphaFoldDB" id="A0A0F5LE55"/>
<keyword evidence="2" id="KW-0413">Isomerase</keyword>
<dbReference type="Proteomes" id="UP000184533">
    <property type="component" value="Unassembled WGS sequence"/>
</dbReference>
<dbReference type="STRING" id="1121477.SAMN02745223_00573"/>
<evidence type="ECO:0000259" key="3">
    <source>
        <dbReference type="Pfam" id="PF01361"/>
    </source>
</evidence>